<dbReference type="RefSeq" id="WP_012926675.1">
    <property type="nucleotide sequence ID" value="NC_013730.1"/>
</dbReference>
<protein>
    <recommendedName>
        <fullName evidence="4">Outer membrane protein beta-barrel domain-containing protein</fullName>
    </recommendedName>
</protein>
<keyword evidence="1" id="KW-0732">Signal</keyword>
<dbReference type="HOGENOM" id="CLU_1022727_0_0_10"/>
<dbReference type="EMBL" id="CP001769">
    <property type="protein sequence ID" value="ADB38127.1"/>
    <property type="molecule type" value="Genomic_DNA"/>
</dbReference>
<dbReference type="STRING" id="504472.Slin_2088"/>
<sequence>MKSRFALLLLAGLMPATSALAQEYRHAVGISVGTFNLQSLDKQASPLRYSGSIRPHFGLAYRHMGENSRFSLRLSGGTGSMNPERFGARTFSTTFPDGKPFSYQVSSELYNATLEADYLQRVSSPDNAHSAVWVGGAFQESAWYASEVANFPWLVNSATFSPVVQLDHTFTSRHSFTIRVDMALIGLITRAIYANFPKSTSDNNVSAFFRQGTRTELAGKLKNVNLQVGYSYRLSPRMNVGAGYRVRYFSYPSPEKIRAVSSTLYLDSEFRF</sequence>
<keyword evidence="3" id="KW-1185">Reference proteome</keyword>
<evidence type="ECO:0000256" key="1">
    <source>
        <dbReference type="SAM" id="SignalP"/>
    </source>
</evidence>
<feature type="chain" id="PRO_5003033738" description="Outer membrane protein beta-barrel domain-containing protein" evidence="1">
    <location>
        <begin position="22"/>
        <end position="272"/>
    </location>
</feature>
<gene>
    <name evidence="2" type="ordered locus">Slin_2088</name>
</gene>
<name>D2QDJ7_SPILD</name>
<feature type="signal peptide" evidence="1">
    <location>
        <begin position="1"/>
        <end position="21"/>
    </location>
</feature>
<evidence type="ECO:0008006" key="4">
    <source>
        <dbReference type="Google" id="ProtNLM"/>
    </source>
</evidence>
<evidence type="ECO:0000313" key="2">
    <source>
        <dbReference type="EMBL" id="ADB38127.1"/>
    </source>
</evidence>
<dbReference type="Proteomes" id="UP000002028">
    <property type="component" value="Chromosome"/>
</dbReference>
<dbReference type="AlphaFoldDB" id="D2QDJ7"/>
<proteinExistence type="predicted"/>
<evidence type="ECO:0000313" key="3">
    <source>
        <dbReference type="Proteomes" id="UP000002028"/>
    </source>
</evidence>
<accession>D2QDJ7</accession>
<dbReference type="KEGG" id="sli:Slin_2088"/>
<organism evidence="2 3">
    <name type="scientific">Spirosoma linguale (strain ATCC 33905 / DSM 74 / LMG 10896 / Claus 1)</name>
    <dbReference type="NCBI Taxonomy" id="504472"/>
    <lineage>
        <taxon>Bacteria</taxon>
        <taxon>Pseudomonadati</taxon>
        <taxon>Bacteroidota</taxon>
        <taxon>Cytophagia</taxon>
        <taxon>Cytophagales</taxon>
        <taxon>Cytophagaceae</taxon>
        <taxon>Spirosoma</taxon>
    </lineage>
</organism>
<reference evidence="2 3" key="1">
    <citation type="journal article" date="2010" name="Stand. Genomic Sci.">
        <title>Complete genome sequence of Spirosoma linguale type strain (1).</title>
        <authorList>
            <person name="Lail K."/>
            <person name="Sikorski J."/>
            <person name="Saunders E."/>
            <person name="Lapidus A."/>
            <person name="Glavina Del Rio T."/>
            <person name="Copeland A."/>
            <person name="Tice H."/>
            <person name="Cheng J.-F."/>
            <person name="Lucas S."/>
            <person name="Nolan M."/>
            <person name="Bruce D."/>
            <person name="Goodwin L."/>
            <person name="Pitluck S."/>
            <person name="Ivanova N."/>
            <person name="Mavromatis K."/>
            <person name="Ovchinnikova G."/>
            <person name="Pati A."/>
            <person name="Chen A."/>
            <person name="Palaniappan K."/>
            <person name="Land M."/>
            <person name="Hauser L."/>
            <person name="Chang Y.-J."/>
            <person name="Jeffries C.D."/>
            <person name="Chain P."/>
            <person name="Brettin T."/>
            <person name="Detter J.C."/>
            <person name="Schuetze A."/>
            <person name="Rohde M."/>
            <person name="Tindall B.J."/>
            <person name="Goeker M."/>
            <person name="Bristow J."/>
            <person name="Eisen J.A."/>
            <person name="Markowitz V."/>
            <person name="Hugenholtz P."/>
            <person name="Kyrpides N.C."/>
            <person name="Klenk H.-P."/>
            <person name="Chen F."/>
        </authorList>
    </citation>
    <scope>NUCLEOTIDE SEQUENCE [LARGE SCALE GENOMIC DNA]</scope>
    <source>
        <strain evidence="3">ATCC 33905 / DSM 74 / LMG 10896 / Claus 1</strain>
    </source>
</reference>